<accession>A0A2V1P443</accession>
<comment type="similarity">
    <text evidence="1">Belongs to the membrane fusion protein (MFP) (TC 8.A.1) family.</text>
</comment>
<name>A0A2V1P443_9RHOB</name>
<dbReference type="Gene3D" id="2.40.420.20">
    <property type="match status" value="1"/>
</dbReference>
<feature type="coiled-coil region" evidence="2">
    <location>
        <begin position="199"/>
        <end position="233"/>
    </location>
</feature>
<dbReference type="InterPro" id="IPR006143">
    <property type="entry name" value="RND_pump_MFP"/>
</dbReference>
<reference evidence="4" key="1">
    <citation type="submission" date="2018-05" db="EMBL/GenBank/DDBJ databases">
        <authorList>
            <person name="Du Z."/>
            <person name="Wang X."/>
        </authorList>
    </citation>
    <scope>NUCLEOTIDE SEQUENCE [LARGE SCALE GENOMIC DNA]</scope>
    <source>
        <strain evidence="4">WDS4C29</strain>
    </source>
</reference>
<keyword evidence="4" id="KW-1185">Reference proteome</keyword>
<sequence length="486" mass="52196">MQFLRRSLVGIFLLAITLALFAWAGNTVRLAVQERMNAEPRSFEQRERVLSVNVVEVQPQTIAPDLTLFGELESARTLDLRAVVGGTVLEVSENFRDGGRVEAGELLVRIDPRDAQAALNRTRANLQDSQAELRDAERALTLASDELAAAEDQADLRRRALARQVDLADRGVGTAAAVENAELAASSAEQAVLSRRQALAQAEARVDQARTRLARTEIDLDDAERTLADTEIHAAFAGSLAEVAASPGIRVTANERLGQLIDPDQLDVSFRLSTSQYARLLESDGTVIGAPVTVSLAVEGLNLTAQGSVSRESALVGEGQTGRVLFARLDNTAGMRPGDFVTVTVTEPALDGVALVPATAVAADETVLVLNEENRLREAPVTLMRRQGDDVIIRAPDLAGQRIVAERSPLLGAGIAVQPLNLDEQRSAAPAEPQVISLDPERRARLVAFVEGSQMPDEAKARVLSQLEQDEVPADVVTRLETRMGG</sequence>
<evidence type="ECO:0000313" key="3">
    <source>
        <dbReference type="EMBL" id="PWG16518.1"/>
    </source>
</evidence>
<dbReference type="Gene3D" id="2.40.30.170">
    <property type="match status" value="1"/>
</dbReference>
<dbReference type="EMBL" id="QETF01000012">
    <property type="protein sequence ID" value="PWG16518.1"/>
    <property type="molecule type" value="Genomic_DNA"/>
</dbReference>
<comment type="caution">
    <text evidence="3">The sequence shown here is derived from an EMBL/GenBank/DDBJ whole genome shotgun (WGS) entry which is preliminary data.</text>
</comment>
<dbReference type="RefSeq" id="WP_109389115.1">
    <property type="nucleotide sequence ID" value="NZ_QETF01000012.1"/>
</dbReference>
<dbReference type="GO" id="GO:0015562">
    <property type="term" value="F:efflux transmembrane transporter activity"/>
    <property type="evidence" value="ECO:0007669"/>
    <property type="project" value="TreeGrafter"/>
</dbReference>
<keyword evidence="2" id="KW-0175">Coiled coil</keyword>
<dbReference type="Proteomes" id="UP000245293">
    <property type="component" value="Unassembled WGS sequence"/>
</dbReference>
<protein>
    <submittedName>
        <fullName evidence="3">Efflux transporter periplasmic adaptor subunit</fullName>
    </submittedName>
</protein>
<evidence type="ECO:0000313" key="4">
    <source>
        <dbReference type="Proteomes" id="UP000245293"/>
    </source>
</evidence>
<gene>
    <name evidence="3" type="ORF">DFK10_11160</name>
</gene>
<feature type="coiled-coil region" evidence="2">
    <location>
        <begin position="119"/>
        <end position="153"/>
    </location>
</feature>
<evidence type="ECO:0000256" key="1">
    <source>
        <dbReference type="ARBA" id="ARBA00009477"/>
    </source>
</evidence>
<dbReference type="PANTHER" id="PTHR30469">
    <property type="entry name" value="MULTIDRUG RESISTANCE PROTEIN MDTA"/>
    <property type="match status" value="1"/>
</dbReference>
<organism evidence="3 4">
    <name type="scientific">Salibaculum griseiflavum</name>
    <dbReference type="NCBI Taxonomy" id="1914409"/>
    <lineage>
        <taxon>Bacteria</taxon>
        <taxon>Pseudomonadati</taxon>
        <taxon>Pseudomonadota</taxon>
        <taxon>Alphaproteobacteria</taxon>
        <taxon>Rhodobacterales</taxon>
        <taxon>Roseobacteraceae</taxon>
        <taxon>Salibaculum</taxon>
    </lineage>
</organism>
<dbReference type="Gene3D" id="1.10.287.470">
    <property type="entry name" value="Helix hairpin bin"/>
    <property type="match status" value="1"/>
</dbReference>
<dbReference type="NCBIfam" id="TIGR01730">
    <property type="entry name" value="RND_mfp"/>
    <property type="match status" value="1"/>
</dbReference>
<dbReference type="AlphaFoldDB" id="A0A2V1P443"/>
<proteinExistence type="inferred from homology"/>
<dbReference type="GO" id="GO:1990281">
    <property type="term" value="C:efflux pump complex"/>
    <property type="evidence" value="ECO:0007669"/>
    <property type="project" value="TreeGrafter"/>
</dbReference>
<dbReference type="Gene3D" id="2.40.50.100">
    <property type="match status" value="1"/>
</dbReference>
<dbReference type="PANTHER" id="PTHR30469:SF15">
    <property type="entry name" value="HLYD FAMILY OF SECRETION PROTEINS"/>
    <property type="match status" value="1"/>
</dbReference>
<dbReference type="OrthoDB" id="7626141at2"/>
<evidence type="ECO:0000256" key="2">
    <source>
        <dbReference type="SAM" id="Coils"/>
    </source>
</evidence>
<dbReference type="SUPFAM" id="SSF111369">
    <property type="entry name" value="HlyD-like secretion proteins"/>
    <property type="match status" value="1"/>
</dbReference>